<dbReference type="InterPro" id="IPR050962">
    <property type="entry name" value="Phosphate-bind_PstS"/>
</dbReference>
<comment type="subunit">
    <text evidence="3 7">The complex is composed of two ATP-binding proteins (PstB), two transmembrane proteins (PstC and PstA) and a solute-binding protein (PstS).</text>
</comment>
<dbReference type="PANTHER" id="PTHR42996:SF1">
    <property type="entry name" value="PHOSPHATE-BINDING PROTEIN PSTS"/>
    <property type="match status" value="1"/>
</dbReference>
<keyword evidence="8" id="KW-0732">Signal</keyword>
<dbReference type="Gene3D" id="3.40.190.10">
    <property type="entry name" value="Periplasmic binding protein-like II"/>
    <property type="match status" value="2"/>
</dbReference>
<dbReference type="PANTHER" id="PTHR42996">
    <property type="entry name" value="PHOSPHATE-BINDING PROTEIN PSTS"/>
    <property type="match status" value="1"/>
</dbReference>
<accession>A0A1G7ZTL5</accession>
<feature type="chain" id="PRO_5011455396" description="Phosphate-binding protein PstS" evidence="8">
    <location>
        <begin position="38"/>
        <end position="363"/>
    </location>
</feature>
<feature type="domain" description="PBP" evidence="9">
    <location>
        <begin position="36"/>
        <end position="328"/>
    </location>
</feature>
<keyword evidence="5 7" id="KW-0813">Transport</keyword>
<proteinExistence type="inferred from homology"/>
<evidence type="ECO:0000256" key="4">
    <source>
        <dbReference type="ARBA" id="ARBA00021889"/>
    </source>
</evidence>
<sequence>MTHDVKNPALRLRWRGLAAAPLCVAALAMMTSALATAQDLTLTETGSTLLYPLFTTWVDAYTKTHPGIHISVAGTGSEAGIQQVLAGKVLIGASDAYMSDAEMRQHPQIINVPLAIAAQTINYNLPGLNTIHLKLDGPVLAGIYSGKIRSWDAPQIGALNSGVTLPHHAIVPLRRAEGSGDTFVFTQFLSFATPDWENANGYGTTISWPNVPGSATATGNAGMVQALQTTPYSIGYVGVSFSDKLATAQLGTAALKNGAGEFVLPTKETITAGAASLGPRTPADERLSLVYAPASGSYPLVNYEYAVVSMKQADPATAAALRRFLLWSIVPSETNEAYLDTVHFIPLPPHTWELSQAQIQSIR</sequence>
<evidence type="ECO:0000256" key="7">
    <source>
        <dbReference type="PIRNR" id="PIRNR002756"/>
    </source>
</evidence>
<gene>
    <name evidence="10" type="ORF">SAMN05216466_107170</name>
</gene>
<evidence type="ECO:0000256" key="2">
    <source>
        <dbReference type="ARBA" id="ARBA00008725"/>
    </source>
</evidence>
<dbReference type="Proteomes" id="UP000199706">
    <property type="component" value="Unassembled WGS sequence"/>
</dbReference>
<dbReference type="SUPFAM" id="SSF53850">
    <property type="entry name" value="Periplasmic binding protein-like II"/>
    <property type="match status" value="1"/>
</dbReference>
<dbReference type="OrthoDB" id="9801510at2"/>
<name>A0A1G7ZTL5_9BURK</name>
<reference evidence="10 11" key="1">
    <citation type="submission" date="2016-10" db="EMBL/GenBank/DDBJ databases">
        <authorList>
            <person name="de Groot N.N."/>
        </authorList>
    </citation>
    <scope>NUCLEOTIDE SEQUENCE [LARGE SCALE GENOMIC DNA]</scope>
    <source>
        <strain evidence="10 11">LMG 2247</strain>
    </source>
</reference>
<evidence type="ECO:0000259" key="9">
    <source>
        <dbReference type="Pfam" id="PF12849"/>
    </source>
</evidence>
<dbReference type="EMBL" id="FNCJ01000007">
    <property type="protein sequence ID" value="SDH12035.1"/>
    <property type="molecule type" value="Genomic_DNA"/>
</dbReference>
<dbReference type="PIRSF" id="PIRSF002756">
    <property type="entry name" value="PstS"/>
    <property type="match status" value="1"/>
</dbReference>
<evidence type="ECO:0000256" key="1">
    <source>
        <dbReference type="ARBA" id="ARBA00002841"/>
    </source>
</evidence>
<evidence type="ECO:0000313" key="10">
    <source>
        <dbReference type="EMBL" id="SDH12035.1"/>
    </source>
</evidence>
<dbReference type="InterPro" id="IPR024370">
    <property type="entry name" value="PBP_domain"/>
</dbReference>
<dbReference type="InterPro" id="IPR005673">
    <property type="entry name" value="ABC_phos-bd_PstS"/>
</dbReference>
<keyword evidence="6 7" id="KW-0592">Phosphate transport</keyword>
<evidence type="ECO:0000256" key="5">
    <source>
        <dbReference type="ARBA" id="ARBA00022448"/>
    </source>
</evidence>
<dbReference type="RefSeq" id="WP_090685813.1">
    <property type="nucleotide sequence ID" value="NZ_CADERL010000025.1"/>
</dbReference>
<evidence type="ECO:0000256" key="3">
    <source>
        <dbReference type="ARBA" id="ARBA00011529"/>
    </source>
</evidence>
<evidence type="ECO:0000256" key="8">
    <source>
        <dbReference type="SAM" id="SignalP"/>
    </source>
</evidence>
<organism evidence="10 11">
    <name type="scientific">Paraburkholderia phenazinium</name>
    <dbReference type="NCBI Taxonomy" id="60549"/>
    <lineage>
        <taxon>Bacteria</taxon>
        <taxon>Pseudomonadati</taxon>
        <taxon>Pseudomonadota</taxon>
        <taxon>Betaproteobacteria</taxon>
        <taxon>Burkholderiales</taxon>
        <taxon>Burkholderiaceae</taxon>
        <taxon>Paraburkholderia</taxon>
    </lineage>
</organism>
<evidence type="ECO:0000313" key="11">
    <source>
        <dbReference type="Proteomes" id="UP000199706"/>
    </source>
</evidence>
<feature type="signal peptide" evidence="8">
    <location>
        <begin position="1"/>
        <end position="37"/>
    </location>
</feature>
<dbReference type="GO" id="GO:0042301">
    <property type="term" value="F:phosphate ion binding"/>
    <property type="evidence" value="ECO:0007669"/>
    <property type="project" value="InterPro"/>
</dbReference>
<dbReference type="GO" id="GO:0035435">
    <property type="term" value="P:phosphate ion transmembrane transport"/>
    <property type="evidence" value="ECO:0007669"/>
    <property type="project" value="InterPro"/>
</dbReference>
<dbReference type="GO" id="GO:0043190">
    <property type="term" value="C:ATP-binding cassette (ABC) transporter complex"/>
    <property type="evidence" value="ECO:0007669"/>
    <property type="project" value="InterPro"/>
</dbReference>
<dbReference type="CDD" id="cd13565">
    <property type="entry name" value="PBP2_PstS"/>
    <property type="match status" value="1"/>
</dbReference>
<dbReference type="NCBIfam" id="TIGR00975">
    <property type="entry name" value="3a0107s03"/>
    <property type="match status" value="1"/>
</dbReference>
<comment type="function">
    <text evidence="1 7">Part of the ABC transporter complex PstSACB involved in phosphate import.</text>
</comment>
<protein>
    <recommendedName>
        <fullName evidence="4 7">Phosphate-binding protein PstS</fullName>
    </recommendedName>
</protein>
<comment type="similarity">
    <text evidence="2 7">Belongs to the PstS family.</text>
</comment>
<dbReference type="AlphaFoldDB" id="A0A1G7ZTL5"/>
<evidence type="ECO:0000256" key="6">
    <source>
        <dbReference type="ARBA" id="ARBA00022592"/>
    </source>
</evidence>
<dbReference type="Pfam" id="PF12849">
    <property type="entry name" value="PBP_like_2"/>
    <property type="match status" value="1"/>
</dbReference>